<dbReference type="EMBL" id="QYCN01000024">
    <property type="protein sequence ID" value="RIY08196.1"/>
    <property type="molecule type" value="Genomic_DNA"/>
</dbReference>
<feature type="transmembrane region" description="Helical" evidence="1">
    <location>
        <begin position="280"/>
        <end position="299"/>
    </location>
</feature>
<dbReference type="InterPro" id="IPR012429">
    <property type="entry name" value="HGSNAT_cat"/>
</dbReference>
<dbReference type="Proteomes" id="UP000284250">
    <property type="component" value="Unassembled WGS sequence"/>
</dbReference>
<organism evidence="3 4">
    <name type="scientific">Hymenobacter rubripertinctus</name>
    <dbReference type="NCBI Taxonomy" id="2029981"/>
    <lineage>
        <taxon>Bacteria</taxon>
        <taxon>Pseudomonadati</taxon>
        <taxon>Bacteroidota</taxon>
        <taxon>Cytophagia</taxon>
        <taxon>Cytophagales</taxon>
        <taxon>Hymenobacteraceae</taxon>
        <taxon>Hymenobacter</taxon>
    </lineage>
</organism>
<keyword evidence="1" id="KW-1133">Transmembrane helix</keyword>
<feature type="domain" description="Heparan-alpha-glucosaminide N-acetyltransferase catalytic" evidence="2">
    <location>
        <begin position="26"/>
        <end position="240"/>
    </location>
</feature>
<feature type="transmembrane region" description="Helical" evidence="1">
    <location>
        <begin position="216"/>
        <end position="237"/>
    </location>
</feature>
<keyword evidence="1" id="KW-0472">Membrane</keyword>
<feature type="transmembrane region" description="Helical" evidence="1">
    <location>
        <begin position="70"/>
        <end position="88"/>
    </location>
</feature>
<feature type="transmembrane region" description="Helical" evidence="1">
    <location>
        <begin position="365"/>
        <end position="384"/>
    </location>
</feature>
<feature type="transmembrane region" description="Helical" evidence="1">
    <location>
        <begin position="126"/>
        <end position="150"/>
    </location>
</feature>
<accession>A0A418QSJ3</accession>
<sequence length="393" mass="43042">MTTVTTQTALETTGALPLAEASQPGRLLSLDVFRGLTVAAMILVNNPGDWGHIYAPLEHAEWHGCTPTDLIFPFFLFIVGVSITYALGSAKRATARHAALLGRVARRAAVLFGLGLLMALQPKFDFAHVRIMGVLPRIALVFLVCGTVFVKTGWRTQLGLLATLLIGYNVLLQLVPVPGFGLPNLEPATNLGAWLDRTVLGENHLWVQSKTWDPEGLLSTLPAIGTGLLGLLAGQWLRRPQPETASRVVWLLLASGAASMLGLVWNLWLPINKSLWTSSYVLYTGGLAGAALAALYWLCDVQGWRGWLTRFGRVYGVNAITVFFLSGVIARWLNMLQVPTESGEVPAKTWLYERFFTPFFSPVNASLAGALACVLIWYAVLWLMHRRNIIVKV</sequence>
<reference evidence="3 4" key="1">
    <citation type="submission" date="2018-09" db="EMBL/GenBank/DDBJ databases">
        <authorList>
            <person name="Zeman M."/>
            <person name="Pardy F."/>
        </authorList>
    </citation>
    <scope>NUCLEOTIDE SEQUENCE [LARGE SCALE GENOMIC DNA]</scope>
    <source>
        <strain evidence="3 4">CCM 8852</strain>
    </source>
</reference>
<dbReference type="PANTHER" id="PTHR31061:SF24">
    <property type="entry name" value="LD22376P"/>
    <property type="match status" value="1"/>
</dbReference>
<dbReference type="AlphaFoldDB" id="A0A418QSJ3"/>
<evidence type="ECO:0000313" key="3">
    <source>
        <dbReference type="EMBL" id="RIY08196.1"/>
    </source>
</evidence>
<reference evidence="3 4" key="2">
    <citation type="submission" date="2019-01" db="EMBL/GenBank/DDBJ databases">
        <title>Hymenobacter humicola sp. nov., isolated from soils in Antarctica.</title>
        <authorList>
            <person name="Sedlacek I."/>
            <person name="Holochova P."/>
            <person name="Kralova S."/>
            <person name="Pantucek R."/>
            <person name="Stankova E."/>
            <person name="Vrbovska V."/>
            <person name="Kristofova L."/>
            <person name="Svec P."/>
            <person name="Busse H.-J."/>
        </authorList>
    </citation>
    <scope>NUCLEOTIDE SEQUENCE [LARGE SCALE GENOMIC DNA]</scope>
    <source>
        <strain evidence="3 4">CCM 8852</strain>
    </source>
</reference>
<protein>
    <submittedName>
        <fullName evidence="3">DUF1624 domain-containing protein</fullName>
    </submittedName>
</protein>
<evidence type="ECO:0000256" key="1">
    <source>
        <dbReference type="SAM" id="Phobius"/>
    </source>
</evidence>
<keyword evidence="4" id="KW-1185">Reference proteome</keyword>
<feature type="transmembrane region" description="Helical" evidence="1">
    <location>
        <begin position="100"/>
        <end position="120"/>
    </location>
</feature>
<keyword evidence="1" id="KW-0812">Transmembrane</keyword>
<gene>
    <name evidence="3" type="ORF">D0T11_14915</name>
</gene>
<evidence type="ECO:0000259" key="2">
    <source>
        <dbReference type="Pfam" id="PF07786"/>
    </source>
</evidence>
<feature type="transmembrane region" description="Helical" evidence="1">
    <location>
        <begin position="249"/>
        <end position="268"/>
    </location>
</feature>
<feature type="transmembrane region" description="Helical" evidence="1">
    <location>
        <begin position="311"/>
        <end position="333"/>
    </location>
</feature>
<dbReference type="RefSeq" id="WP_119656603.1">
    <property type="nucleotide sequence ID" value="NZ_JBHUOI010000023.1"/>
</dbReference>
<dbReference type="OrthoDB" id="9788724at2"/>
<name>A0A418QSJ3_9BACT</name>
<feature type="transmembrane region" description="Helical" evidence="1">
    <location>
        <begin position="157"/>
        <end position="175"/>
    </location>
</feature>
<evidence type="ECO:0000313" key="4">
    <source>
        <dbReference type="Proteomes" id="UP000284250"/>
    </source>
</evidence>
<dbReference type="Pfam" id="PF07786">
    <property type="entry name" value="HGSNAT_cat"/>
    <property type="match status" value="1"/>
</dbReference>
<dbReference type="PANTHER" id="PTHR31061">
    <property type="entry name" value="LD22376P"/>
    <property type="match status" value="1"/>
</dbReference>
<comment type="caution">
    <text evidence="3">The sequence shown here is derived from an EMBL/GenBank/DDBJ whole genome shotgun (WGS) entry which is preliminary data.</text>
</comment>
<proteinExistence type="predicted"/>